<dbReference type="EMBL" id="JABRWM010000006">
    <property type="protein sequence ID" value="NRF21627.1"/>
    <property type="molecule type" value="Genomic_DNA"/>
</dbReference>
<evidence type="ECO:0000313" key="2">
    <source>
        <dbReference type="Proteomes" id="UP001155820"/>
    </source>
</evidence>
<name>A0AA44ENY7_9HYPH</name>
<keyword evidence="2" id="KW-1185">Reference proteome</keyword>
<dbReference type="Gene3D" id="1.10.3540.10">
    <property type="entry name" value="uncharacterized protein from magnetospirillum magneticum domain"/>
    <property type="match status" value="1"/>
</dbReference>
<dbReference type="AlphaFoldDB" id="A0AA44ENY7"/>
<dbReference type="Proteomes" id="UP001155820">
    <property type="component" value="Unassembled WGS sequence"/>
</dbReference>
<dbReference type="Pfam" id="PF08849">
    <property type="entry name" value="BrxA"/>
    <property type="match status" value="1"/>
</dbReference>
<dbReference type="InterPro" id="IPR023137">
    <property type="entry name" value="BrxA_sf"/>
</dbReference>
<organism evidence="1 2">
    <name type="scientific">Agrobacterium pusense</name>
    <dbReference type="NCBI Taxonomy" id="648995"/>
    <lineage>
        <taxon>Bacteria</taxon>
        <taxon>Pseudomonadati</taxon>
        <taxon>Pseudomonadota</taxon>
        <taxon>Alphaproteobacteria</taxon>
        <taxon>Hyphomicrobiales</taxon>
        <taxon>Rhizobiaceae</taxon>
        <taxon>Rhizobium/Agrobacterium group</taxon>
        <taxon>Agrobacterium</taxon>
    </lineage>
</organism>
<protein>
    <submittedName>
        <fullName evidence="1">DUF1819 family protein</fullName>
    </submittedName>
</protein>
<sequence length="193" mass="22021">MAFSTGGLFVNECIAITAIFQEVGSWKSAADLARERNIFGFRKEASAVRTTREVVKRLRKLSTPELELLLDGERLEQTTIVWLAVCRTYGFIREFASELLFERYLSGRLLITHDDFDVFLDRKAEWHTELEKLTSSTSGKLRQVLFRMMREASIATPDNHIIPANLTPRLESLIVMGDPTELRLFPGARLQTA</sequence>
<dbReference type="RefSeq" id="WP_172874069.1">
    <property type="nucleotide sequence ID" value="NZ_DAISMG010000002.1"/>
</dbReference>
<gene>
    <name evidence="1" type="ORF">FOB26_21465</name>
</gene>
<evidence type="ECO:0000313" key="1">
    <source>
        <dbReference type="EMBL" id="NRF21627.1"/>
    </source>
</evidence>
<reference evidence="1" key="1">
    <citation type="submission" date="2019-07" db="EMBL/GenBank/DDBJ databases">
        <title>FDA dAtabase for Regulatory Grade micrObial Sequences (FDA-ARGOS): Supporting development and validation of Infectious Disease Dx tests.</title>
        <authorList>
            <person name="Bachman M."/>
            <person name="Young C."/>
            <person name="Tallon L."/>
            <person name="Sadzewicz L."/>
            <person name="Vavikolanu K."/>
            <person name="Mehta A."/>
            <person name="Aluvathingal J."/>
            <person name="Nadendla S."/>
            <person name="Nandy P."/>
            <person name="Geyer C."/>
            <person name="Yan Y."/>
            <person name="Sichtig H."/>
        </authorList>
    </citation>
    <scope>NUCLEOTIDE SEQUENCE</scope>
    <source>
        <strain evidence="1">FDAARGOS_618</strain>
    </source>
</reference>
<accession>A0AA44ENY7</accession>
<dbReference type="InterPro" id="IPR014948">
    <property type="entry name" value="BrxA"/>
</dbReference>
<comment type="caution">
    <text evidence="1">The sequence shown here is derived from an EMBL/GenBank/DDBJ whole genome shotgun (WGS) entry which is preliminary data.</text>
</comment>
<proteinExistence type="predicted"/>